<sequence length="140" mass="15290">MLFDVAHPCDAHPGDVRQFLLRQARTLAELSEEPAEIVDTRRGCRTDPPPVDPPACYCFPPEHVINLGPGARRLLALTRTVIAPIRFLGLGYGSPVGAAPECGGRRSRGVLPKRCRKVVLNALCEAKPAACAMFEMDRCR</sequence>
<dbReference type="EMBL" id="CP014859">
    <property type="protein sequence ID" value="AOS61884.1"/>
    <property type="molecule type" value="Genomic_DNA"/>
</dbReference>
<protein>
    <submittedName>
        <fullName evidence="1">Uncharacterized protein</fullName>
    </submittedName>
</protein>
<accession>A0AAC9HMJ5</accession>
<reference evidence="2" key="1">
    <citation type="submission" date="2016-03" db="EMBL/GenBank/DDBJ databases">
        <title>Complete genome sequence of the type strain Actinoalloteichus hymeniacidonis DSM 45092.</title>
        <authorList>
            <person name="Schaffert L."/>
            <person name="Albersmeier A."/>
            <person name="Winkler A."/>
            <person name="Kalinowski J."/>
            <person name="Zotchev S."/>
            <person name="Ruckert C."/>
        </authorList>
    </citation>
    <scope>NUCLEOTIDE SEQUENCE [LARGE SCALE GENOMIC DNA]</scope>
    <source>
        <strain evidence="2">HPA177(T) (DSM 45092(T))</strain>
    </source>
</reference>
<name>A0AAC9HMJ5_9PSEU</name>
<dbReference type="AlphaFoldDB" id="A0AAC9HMJ5"/>
<dbReference type="Proteomes" id="UP000095210">
    <property type="component" value="Chromosome"/>
</dbReference>
<evidence type="ECO:0000313" key="2">
    <source>
        <dbReference type="Proteomes" id="UP000095210"/>
    </source>
</evidence>
<evidence type="ECO:0000313" key="1">
    <source>
        <dbReference type="EMBL" id="AOS61884.1"/>
    </source>
</evidence>
<dbReference type="KEGG" id="ahm:TL08_05285"/>
<organism evidence="1 2">
    <name type="scientific">Actinoalloteichus hymeniacidonis</name>
    <dbReference type="NCBI Taxonomy" id="340345"/>
    <lineage>
        <taxon>Bacteria</taxon>
        <taxon>Bacillati</taxon>
        <taxon>Actinomycetota</taxon>
        <taxon>Actinomycetes</taxon>
        <taxon>Pseudonocardiales</taxon>
        <taxon>Pseudonocardiaceae</taxon>
        <taxon>Actinoalloteichus</taxon>
    </lineage>
</organism>
<keyword evidence="2" id="KW-1185">Reference proteome</keyword>
<gene>
    <name evidence="1" type="ORF">TL08_05285</name>
</gene>
<proteinExistence type="predicted"/>